<dbReference type="Proteomes" id="UP000681722">
    <property type="component" value="Unassembled WGS sequence"/>
</dbReference>
<evidence type="ECO:0000313" key="11">
    <source>
        <dbReference type="Proteomes" id="UP000663829"/>
    </source>
</evidence>
<dbReference type="EMBL" id="CAJNOQ010012249">
    <property type="protein sequence ID" value="CAF1295523.1"/>
    <property type="molecule type" value="Genomic_DNA"/>
</dbReference>
<evidence type="ECO:0000256" key="7">
    <source>
        <dbReference type="SAM" id="MobiDB-lite"/>
    </source>
</evidence>
<keyword evidence="11" id="KW-1185">Reference proteome</keyword>
<keyword evidence="3" id="KW-0645">Protease</keyword>
<name>A0A815DDE2_9BILA</name>
<sequence>MDAVKQQITTDNLASSEEKTYRTTNDDIRHRHVHQTAQVVTTTNHADRSGEPVMEIQNNPSSVTTKISTRFHRKTKSSTTPYHERQQLQLCGLHSLNNLFQAKDFSKHSLDAIVKEYDKSCYFYHPCFLFQYSSFLGNYDLQIILEALKRRDYTVRAIDINESFDIFDFDRSFGLLLNIPIERSIVSRLPFLRSLAVGRHWLTIKNIDGTYYNLDSKLNQPVLLGDKEHLIDYLNKLDRSKSYIYIVIHQSLAADFAQK</sequence>
<feature type="region of interest" description="Disordered" evidence="7">
    <location>
        <begin position="1"/>
        <end position="21"/>
    </location>
</feature>
<comment type="catalytic activity">
    <reaction evidence="1">
        <text>Thiol-dependent hydrolysis of ester, thioester, amide, peptide and isopeptide bonds formed by the C-terminal Gly of ubiquitin (a 76-residue protein attached to proteins as an intracellular targeting signal).</text>
        <dbReference type="EC" id="3.4.19.12"/>
    </reaction>
</comment>
<dbReference type="PANTHER" id="PTHR13291:SF0">
    <property type="entry name" value="JOSEPHIN-LIKE PROTEIN"/>
    <property type="match status" value="1"/>
</dbReference>
<evidence type="ECO:0000256" key="1">
    <source>
        <dbReference type="ARBA" id="ARBA00000707"/>
    </source>
</evidence>
<feature type="active site" evidence="6">
    <location>
        <position position="200"/>
    </location>
</feature>
<feature type="compositionally biased region" description="Polar residues" evidence="7">
    <location>
        <begin position="1"/>
        <end position="15"/>
    </location>
</feature>
<evidence type="ECO:0000256" key="5">
    <source>
        <dbReference type="ARBA" id="ARBA00022801"/>
    </source>
</evidence>
<proteinExistence type="predicted"/>
<organism evidence="9 11">
    <name type="scientific">Didymodactylos carnosus</name>
    <dbReference type="NCBI Taxonomy" id="1234261"/>
    <lineage>
        <taxon>Eukaryota</taxon>
        <taxon>Metazoa</taxon>
        <taxon>Spiralia</taxon>
        <taxon>Gnathifera</taxon>
        <taxon>Rotifera</taxon>
        <taxon>Eurotatoria</taxon>
        <taxon>Bdelloidea</taxon>
        <taxon>Philodinida</taxon>
        <taxon>Philodinidae</taxon>
        <taxon>Didymodactylos</taxon>
    </lineage>
</organism>
<dbReference type="Gene3D" id="3.90.70.40">
    <property type="match status" value="1"/>
</dbReference>
<dbReference type="InterPro" id="IPR040053">
    <property type="entry name" value="JOSD1/2"/>
</dbReference>
<feature type="active site" evidence="6">
    <location>
        <position position="91"/>
    </location>
</feature>
<dbReference type="PANTHER" id="PTHR13291">
    <property type="entry name" value="JOSEPHIN 1, 2"/>
    <property type="match status" value="1"/>
</dbReference>
<evidence type="ECO:0000256" key="6">
    <source>
        <dbReference type="PROSITE-ProRule" id="PRU00331"/>
    </source>
</evidence>
<dbReference type="SMART" id="SM01246">
    <property type="entry name" value="Josephin"/>
    <property type="match status" value="1"/>
</dbReference>
<keyword evidence="5 6" id="KW-0378">Hydrolase</keyword>
<dbReference type="OrthoDB" id="422700at2759"/>
<evidence type="ECO:0000256" key="4">
    <source>
        <dbReference type="ARBA" id="ARBA00022786"/>
    </source>
</evidence>
<dbReference type="Proteomes" id="UP000663829">
    <property type="component" value="Unassembled WGS sequence"/>
</dbReference>
<dbReference type="AlphaFoldDB" id="A0A815DDE2"/>
<dbReference type="Pfam" id="PF02099">
    <property type="entry name" value="Josephin"/>
    <property type="match status" value="1"/>
</dbReference>
<dbReference type="GO" id="GO:0016579">
    <property type="term" value="P:protein deubiquitination"/>
    <property type="evidence" value="ECO:0007669"/>
    <property type="project" value="InterPro"/>
</dbReference>
<gene>
    <name evidence="9" type="ORF">GPM918_LOCUS28255</name>
    <name evidence="10" type="ORF">SRO942_LOCUS28737</name>
</gene>
<dbReference type="PROSITE" id="PS50957">
    <property type="entry name" value="JOSEPHIN"/>
    <property type="match status" value="1"/>
</dbReference>
<evidence type="ECO:0000256" key="2">
    <source>
        <dbReference type="ARBA" id="ARBA00012759"/>
    </source>
</evidence>
<keyword evidence="4" id="KW-0833">Ubl conjugation pathway</keyword>
<reference evidence="9" key="1">
    <citation type="submission" date="2021-02" db="EMBL/GenBank/DDBJ databases">
        <authorList>
            <person name="Nowell W R."/>
        </authorList>
    </citation>
    <scope>NUCLEOTIDE SEQUENCE</scope>
</reference>
<dbReference type="EMBL" id="CAJOBC010034860">
    <property type="protein sequence ID" value="CAF4109524.1"/>
    <property type="molecule type" value="Genomic_DNA"/>
</dbReference>
<accession>A0A815DDE2</accession>
<protein>
    <recommendedName>
        <fullName evidence="2">ubiquitinyl hydrolase 1</fullName>
        <ecNumber evidence="2">3.4.19.12</ecNumber>
    </recommendedName>
</protein>
<dbReference type="EC" id="3.4.19.12" evidence="2"/>
<dbReference type="GO" id="GO:0004843">
    <property type="term" value="F:cysteine-type deubiquitinase activity"/>
    <property type="evidence" value="ECO:0007669"/>
    <property type="project" value="UniProtKB-EC"/>
</dbReference>
<evidence type="ECO:0000256" key="3">
    <source>
        <dbReference type="ARBA" id="ARBA00022670"/>
    </source>
</evidence>
<feature type="active site" evidence="6">
    <location>
        <position position="215"/>
    </location>
</feature>
<comment type="caution">
    <text evidence="9">The sequence shown here is derived from an EMBL/GenBank/DDBJ whole genome shotgun (WGS) entry which is preliminary data.</text>
</comment>
<evidence type="ECO:0000313" key="9">
    <source>
        <dbReference type="EMBL" id="CAF1295523.1"/>
    </source>
</evidence>
<dbReference type="GO" id="GO:0006508">
    <property type="term" value="P:proteolysis"/>
    <property type="evidence" value="ECO:0007669"/>
    <property type="project" value="UniProtKB-KW"/>
</dbReference>
<evidence type="ECO:0000259" key="8">
    <source>
        <dbReference type="PROSITE" id="PS50957"/>
    </source>
</evidence>
<dbReference type="InterPro" id="IPR006155">
    <property type="entry name" value="Josephin"/>
</dbReference>
<evidence type="ECO:0000313" key="10">
    <source>
        <dbReference type="EMBL" id="CAF4109524.1"/>
    </source>
</evidence>
<feature type="domain" description="Josephin" evidence="8">
    <location>
        <begin position="78"/>
        <end position="259"/>
    </location>
</feature>